<dbReference type="RefSeq" id="WP_354023656.1">
    <property type="nucleotide sequence ID" value="NZ_JBEPSJ010000001.1"/>
</dbReference>
<dbReference type="Gene3D" id="2.70.70.10">
    <property type="entry name" value="Glucose Permease (Domain IIA)"/>
    <property type="match status" value="1"/>
</dbReference>
<dbReference type="CDD" id="cd12797">
    <property type="entry name" value="M23_peptidase"/>
    <property type="match status" value="1"/>
</dbReference>
<accession>A0ABV2QLW8</accession>
<protein>
    <submittedName>
        <fullName evidence="2">Murein DD-endopeptidase MepM/ murein hydrolase activator NlpD</fullName>
    </submittedName>
</protein>
<dbReference type="Pfam" id="PF01551">
    <property type="entry name" value="Peptidase_M23"/>
    <property type="match status" value="1"/>
</dbReference>
<evidence type="ECO:0000313" key="3">
    <source>
        <dbReference type="Proteomes" id="UP001549257"/>
    </source>
</evidence>
<dbReference type="PANTHER" id="PTHR21666">
    <property type="entry name" value="PEPTIDASE-RELATED"/>
    <property type="match status" value="1"/>
</dbReference>
<proteinExistence type="predicted"/>
<feature type="domain" description="M23ase beta-sheet core" evidence="1">
    <location>
        <begin position="153"/>
        <end position="253"/>
    </location>
</feature>
<organism evidence="2 3">
    <name type="scientific">Conyzicola nivalis</name>
    <dbReference type="NCBI Taxonomy" id="1477021"/>
    <lineage>
        <taxon>Bacteria</taxon>
        <taxon>Bacillati</taxon>
        <taxon>Actinomycetota</taxon>
        <taxon>Actinomycetes</taxon>
        <taxon>Micrococcales</taxon>
        <taxon>Microbacteriaceae</taxon>
        <taxon>Conyzicola</taxon>
    </lineage>
</organism>
<sequence>MRCARLRRAREDPVIAVPISTDFTASLRRPLTRSSTKKGIGAMLFASALALTNAMPAYAADPEAALAAPVAAVAQNSADETQTLVVDGQLGAPSSTRDTFTVTLPPPVTAGFAYTSLSYINLPTSAIQWPFASSPISSDFGGRSAPCRGCSSYHQGLDFTPGSGTPIGSMAAGVVREVNNSSGGLGTHVIIDHQIDGELVSSVYGHMQAGSAAVAPGQTVDVGTVVGLVGNTGASTGAHLHFEVHVHGSPTDPFAWLMAHVR</sequence>
<dbReference type="Proteomes" id="UP001549257">
    <property type="component" value="Unassembled WGS sequence"/>
</dbReference>
<name>A0ABV2QLW8_9MICO</name>
<gene>
    <name evidence="2" type="ORF">ABIE21_000978</name>
</gene>
<evidence type="ECO:0000259" key="1">
    <source>
        <dbReference type="Pfam" id="PF01551"/>
    </source>
</evidence>
<keyword evidence="3" id="KW-1185">Reference proteome</keyword>
<keyword evidence="2" id="KW-0378">Hydrolase</keyword>
<dbReference type="InterPro" id="IPR011055">
    <property type="entry name" value="Dup_hybrid_motif"/>
</dbReference>
<evidence type="ECO:0000313" key="2">
    <source>
        <dbReference type="EMBL" id="MET4581488.1"/>
    </source>
</evidence>
<dbReference type="InterPro" id="IPR050570">
    <property type="entry name" value="Cell_wall_metabolism_enzyme"/>
</dbReference>
<comment type="caution">
    <text evidence="2">The sequence shown here is derived from an EMBL/GenBank/DDBJ whole genome shotgun (WGS) entry which is preliminary data.</text>
</comment>
<dbReference type="SUPFAM" id="SSF51261">
    <property type="entry name" value="Duplicated hybrid motif"/>
    <property type="match status" value="1"/>
</dbReference>
<dbReference type="InterPro" id="IPR016047">
    <property type="entry name" value="M23ase_b-sheet_dom"/>
</dbReference>
<dbReference type="EMBL" id="JBEPSJ010000001">
    <property type="protein sequence ID" value="MET4581488.1"/>
    <property type="molecule type" value="Genomic_DNA"/>
</dbReference>
<reference evidence="2 3" key="1">
    <citation type="submission" date="2024-06" db="EMBL/GenBank/DDBJ databases">
        <title>Sorghum-associated microbial communities from plants grown in Nebraska, USA.</title>
        <authorList>
            <person name="Schachtman D."/>
        </authorList>
    </citation>
    <scope>NUCLEOTIDE SEQUENCE [LARGE SCALE GENOMIC DNA]</scope>
    <source>
        <strain evidence="2 3">2857</strain>
    </source>
</reference>
<dbReference type="GO" id="GO:0016787">
    <property type="term" value="F:hydrolase activity"/>
    <property type="evidence" value="ECO:0007669"/>
    <property type="project" value="UniProtKB-KW"/>
</dbReference>
<dbReference type="PANTHER" id="PTHR21666:SF270">
    <property type="entry name" value="MUREIN HYDROLASE ACTIVATOR ENVC"/>
    <property type="match status" value="1"/>
</dbReference>